<organism evidence="1 2">
    <name type="scientific">Pleurodeles waltl</name>
    <name type="common">Iberian ribbed newt</name>
    <dbReference type="NCBI Taxonomy" id="8319"/>
    <lineage>
        <taxon>Eukaryota</taxon>
        <taxon>Metazoa</taxon>
        <taxon>Chordata</taxon>
        <taxon>Craniata</taxon>
        <taxon>Vertebrata</taxon>
        <taxon>Euteleostomi</taxon>
        <taxon>Amphibia</taxon>
        <taxon>Batrachia</taxon>
        <taxon>Caudata</taxon>
        <taxon>Salamandroidea</taxon>
        <taxon>Salamandridae</taxon>
        <taxon>Pleurodelinae</taxon>
        <taxon>Pleurodeles</taxon>
    </lineage>
</organism>
<name>A0AAV7VJU5_PLEWA</name>
<feature type="non-terminal residue" evidence="1">
    <location>
        <position position="1"/>
    </location>
</feature>
<gene>
    <name evidence="1" type="ORF">NDU88_005708</name>
</gene>
<sequence>FAGVTESSFQRLQVSTLLVTASKYCCYHILPTHIAVTLNTAVKGCNLYWYSASSGHHAQSCHLLVIPLSVFLLS</sequence>
<accession>A0AAV7VJU5</accession>
<reference evidence="1" key="1">
    <citation type="journal article" date="2022" name="bioRxiv">
        <title>Sequencing and chromosome-scale assembly of the giantPleurodeles waltlgenome.</title>
        <authorList>
            <person name="Brown T."/>
            <person name="Elewa A."/>
            <person name="Iarovenko S."/>
            <person name="Subramanian E."/>
            <person name="Araus A.J."/>
            <person name="Petzold A."/>
            <person name="Susuki M."/>
            <person name="Suzuki K.-i.T."/>
            <person name="Hayashi T."/>
            <person name="Toyoda A."/>
            <person name="Oliveira C."/>
            <person name="Osipova E."/>
            <person name="Leigh N.D."/>
            <person name="Simon A."/>
            <person name="Yun M.H."/>
        </authorList>
    </citation>
    <scope>NUCLEOTIDE SEQUENCE</scope>
    <source>
        <strain evidence="1">20211129_DDA</strain>
        <tissue evidence="1">Liver</tissue>
    </source>
</reference>
<keyword evidence="2" id="KW-1185">Reference proteome</keyword>
<dbReference type="AlphaFoldDB" id="A0AAV7VJU5"/>
<feature type="non-terminal residue" evidence="1">
    <location>
        <position position="74"/>
    </location>
</feature>
<evidence type="ECO:0000313" key="2">
    <source>
        <dbReference type="Proteomes" id="UP001066276"/>
    </source>
</evidence>
<proteinExistence type="predicted"/>
<protein>
    <submittedName>
        <fullName evidence="1">Uncharacterized protein</fullName>
    </submittedName>
</protein>
<dbReference type="EMBL" id="JANPWB010000003">
    <property type="protein sequence ID" value="KAJ1201904.1"/>
    <property type="molecule type" value="Genomic_DNA"/>
</dbReference>
<evidence type="ECO:0000313" key="1">
    <source>
        <dbReference type="EMBL" id="KAJ1201904.1"/>
    </source>
</evidence>
<dbReference type="Proteomes" id="UP001066276">
    <property type="component" value="Chromosome 2_1"/>
</dbReference>
<comment type="caution">
    <text evidence="1">The sequence shown here is derived from an EMBL/GenBank/DDBJ whole genome shotgun (WGS) entry which is preliminary data.</text>
</comment>